<dbReference type="Pfam" id="PF11799">
    <property type="entry name" value="IMS_C"/>
    <property type="match status" value="1"/>
</dbReference>
<name>A0A2U8WNR6_9HYPH</name>
<protein>
    <recommendedName>
        <fullName evidence="5">DUF4113 domain-containing protein</fullName>
    </recommendedName>
</protein>
<feature type="domain" description="DUF4113" evidence="2">
    <location>
        <begin position="204"/>
        <end position="255"/>
    </location>
</feature>
<organism evidence="3 4">
    <name type="scientific">Methylobacterium terrae</name>
    <dbReference type="NCBI Taxonomy" id="2202827"/>
    <lineage>
        <taxon>Bacteria</taxon>
        <taxon>Pseudomonadati</taxon>
        <taxon>Pseudomonadota</taxon>
        <taxon>Alphaproteobacteria</taxon>
        <taxon>Hyphomicrobiales</taxon>
        <taxon>Methylobacteriaceae</taxon>
        <taxon>Methylobacterium</taxon>
    </lineage>
</organism>
<evidence type="ECO:0000259" key="2">
    <source>
        <dbReference type="Pfam" id="PF13438"/>
    </source>
</evidence>
<sequence length="260" mass="28700">MTPQGCGALIGACSIRLARPAPRRGGFFVRAPSPATDLLREVLRHLAELAEDRRALQLACLVVRDDPQGRRARHPTGDRLGALERIAERTVLEQAVAAHATRLGEKLRRDGLAVSAVTVFYHTSEHDRGEPMRSASKVVHLPEATNDSRHLIDAAIRGVAMTWREQGPTPWRYSKAGLVTTDLVPLDEAPRPLFDNFDREKSGALMAAMDACNSRFGRGAVVPARAGLVEKRTWSTKFEMRSPRFTTRLSEVPRVSAIIQ</sequence>
<evidence type="ECO:0000313" key="4">
    <source>
        <dbReference type="Proteomes" id="UP000245444"/>
    </source>
</evidence>
<dbReference type="InterPro" id="IPR025188">
    <property type="entry name" value="DUF4113"/>
</dbReference>
<dbReference type="InterPro" id="IPR017961">
    <property type="entry name" value="DNA_pol_Y-fam_little_finger"/>
</dbReference>
<dbReference type="GO" id="GO:0003684">
    <property type="term" value="F:damaged DNA binding"/>
    <property type="evidence" value="ECO:0007669"/>
    <property type="project" value="InterPro"/>
</dbReference>
<dbReference type="Proteomes" id="UP000245444">
    <property type="component" value="Chromosome"/>
</dbReference>
<gene>
    <name evidence="3" type="ORF">DK419_12965</name>
</gene>
<evidence type="ECO:0000259" key="1">
    <source>
        <dbReference type="Pfam" id="PF11799"/>
    </source>
</evidence>
<evidence type="ECO:0000313" key="3">
    <source>
        <dbReference type="EMBL" id="AWN47110.1"/>
    </source>
</evidence>
<dbReference type="GO" id="GO:0006281">
    <property type="term" value="P:DNA repair"/>
    <property type="evidence" value="ECO:0007669"/>
    <property type="project" value="InterPro"/>
</dbReference>
<proteinExistence type="predicted"/>
<keyword evidence="4" id="KW-1185">Reference proteome</keyword>
<feature type="domain" description="DNA polymerase Y-family little finger" evidence="1">
    <location>
        <begin position="85"/>
        <end position="185"/>
    </location>
</feature>
<dbReference type="EMBL" id="CP029553">
    <property type="protein sequence ID" value="AWN47110.1"/>
    <property type="molecule type" value="Genomic_DNA"/>
</dbReference>
<accession>A0A2U8WNR6</accession>
<dbReference type="AlphaFoldDB" id="A0A2U8WNR6"/>
<reference evidence="3 4" key="1">
    <citation type="submission" date="2018-05" db="EMBL/GenBank/DDBJ databases">
        <title>Complete Genome Sequence of Methylobacterium sp. 17Sr1-28.</title>
        <authorList>
            <person name="Srinivasan S."/>
        </authorList>
    </citation>
    <scope>NUCLEOTIDE SEQUENCE [LARGE SCALE GENOMIC DNA]</scope>
    <source>
        <strain evidence="3 4">17Sr1-28</strain>
    </source>
</reference>
<dbReference type="Pfam" id="PF13438">
    <property type="entry name" value="DUF4113"/>
    <property type="match status" value="1"/>
</dbReference>
<evidence type="ECO:0008006" key="5">
    <source>
        <dbReference type="Google" id="ProtNLM"/>
    </source>
</evidence>
<dbReference type="OrthoDB" id="9808813at2"/>
<dbReference type="KEGG" id="mtea:DK419_12965"/>